<dbReference type="InterPro" id="IPR025657">
    <property type="entry name" value="RadC_JAB"/>
</dbReference>
<keyword evidence="11" id="KW-1185">Reference proteome</keyword>
<evidence type="ECO:0000256" key="1">
    <source>
        <dbReference type="ARBA" id="ARBA00010243"/>
    </source>
</evidence>
<dbReference type="Gene3D" id="1.10.150.320">
    <property type="entry name" value="Photosystem II 12 kDa extrinsic protein"/>
    <property type="match status" value="1"/>
</dbReference>
<dbReference type="OrthoDB" id="9804482at2"/>
<dbReference type="EMBL" id="OUNC01000012">
    <property type="protein sequence ID" value="SPP28378.1"/>
    <property type="molecule type" value="Genomic_DNA"/>
</dbReference>
<dbReference type="CDD" id="cd08071">
    <property type="entry name" value="MPN_DUF2466"/>
    <property type="match status" value="1"/>
</dbReference>
<reference evidence="10" key="3">
    <citation type="submission" date="2018-04" db="EMBL/GenBank/DDBJ databases">
        <authorList>
            <person name="Go L.Y."/>
            <person name="Mitchell J.A."/>
        </authorList>
    </citation>
    <scope>NUCLEOTIDE SEQUENCE</scope>
    <source>
        <strain evidence="10">BSAS1 3</strain>
    </source>
</reference>
<dbReference type="PROSITE" id="PS01302">
    <property type="entry name" value="UPF0758"/>
    <property type="match status" value="1"/>
</dbReference>
<dbReference type="RefSeq" id="WP_069120084.1">
    <property type="nucleotide sequence ID" value="NZ_CBCPHX010000008.1"/>
</dbReference>
<protein>
    <submittedName>
        <fullName evidence="10">Conserved phosphate metabolism protein</fullName>
    </submittedName>
    <submittedName>
        <fullName evidence="9">JAB domain-containing protein</fullName>
    </submittedName>
</protein>
<evidence type="ECO:0000256" key="6">
    <source>
        <dbReference type="ARBA" id="ARBA00023049"/>
    </source>
</evidence>
<reference evidence="12" key="2">
    <citation type="submission" date="2018-04" db="EMBL/GenBank/DDBJ databases">
        <authorList>
            <person name="Illikoud N."/>
        </authorList>
    </citation>
    <scope>NUCLEOTIDE SEQUENCE [LARGE SCALE GENOMIC DNA]</scope>
</reference>
<proteinExistence type="inferred from homology"/>
<dbReference type="GeneID" id="66538248"/>
<dbReference type="SUPFAM" id="SSF47781">
    <property type="entry name" value="RuvA domain 2-like"/>
    <property type="match status" value="1"/>
</dbReference>
<feature type="domain" description="MPN" evidence="8">
    <location>
        <begin position="101"/>
        <end position="223"/>
    </location>
</feature>
<evidence type="ECO:0000256" key="5">
    <source>
        <dbReference type="ARBA" id="ARBA00022833"/>
    </source>
</evidence>
<dbReference type="Proteomes" id="UP000243591">
    <property type="component" value="Chromosome"/>
</dbReference>
<dbReference type="Proteomes" id="UP000270190">
    <property type="component" value="Unassembled WGS sequence"/>
</dbReference>
<evidence type="ECO:0000313" key="11">
    <source>
        <dbReference type="Proteomes" id="UP000243591"/>
    </source>
</evidence>
<reference evidence="9 11" key="1">
    <citation type="submission" date="2017-09" db="EMBL/GenBank/DDBJ databases">
        <title>Complete Genome Sequences of Two Strains of the Meat Spoilage Bacterium Brochothrix thermosphacta Isolated from Ground Chicken.</title>
        <authorList>
            <person name="Paoli G.C."/>
            <person name="Wijey C."/>
            <person name="Chen C.-Y."/>
            <person name="Nguyen L."/>
            <person name="Yan X."/>
            <person name="Irwin P.L."/>
        </authorList>
    </citation>
    <scope>NUCLEOTIDE SEQUENCE [LARGE SCALE GENOMIC DNA]</scope>
    <source>
        <strain evidence="9 11">BI</strain>
    </source>
</reference>
<evidence type="ECO:0000256" key="7">
    <source>
        <dbReference type="RuleBase" id="RU003797"/>
    </source>
</evidence>
<dbReference type="InterPro" id="IPR037518">
    <property type="entry name" value="MPN"/>
</dbReference>
<evidence type="ECO:0000256" key="3">
    <source>
        <dbReference type="ARBA" id="ARBA00022723"/>
    </source>
</evidence>
<keyword evidence="3" id="KW-0479">Metal-binding</keyword>
<dbReference type="PANTHER" id="PTHR30471">
    <property type="entry name" value="DNA REPAIR PROTEIN RADC"/>
    <property type="match status" value="1"/>
</dbReference>
<evidence type="ECO:0000259" key="8">
    <source>
        <dbReference type="PROSITE" id="PS50249"/>
    </source>
</evidence>
<dbReference type="Pfam" id="PF04002">
    <property type="entry name" value="RadC"/>
    <property type="match status" value="1"/>
</dbReference>
<keyword evidence="6" id="KW-0482">Metalloprotease</keyword>
<accession>A0A1D2LDU3</accession>
<dbReference type="GO" id="GO:0008237">
    <property type="term" value="F:metallopeptidase activity"/>
    <property type="evidence" value="ECO:0007669"/>
    <property type="project" value="UniProtKB-KW"/>
</dbReference>
<dbReference type="Gene3D" id="3.40.140.10">
    <property type="entry name" value="Cytidine Deaminase, domain 2"/>
    <property type="match status" value="1"/>
</dbReference>
<dbReference type="PROSITE" id="PS50249">
    <property type="entry name" value="MPN"/>
    <property type="match status" value="1"/>
</dbReference>
<dbReference type="InterPro" id="IPR001405">
    <property type="entry name" value="UPF0758"/>
</dbReference>
<dbReference type="Pfam" id="PF20582">
    <property type="entry name" value="UPF0758_N"/>
    <property type="match status" value="1"/>
</dbReference>
<dbReference type="InterPro" id="IPR010994">
    <property type="entry name" value="RuvA_2-like"/>
</dbReference>
<evidence type="ECO:0000313" key="10">
    <source>
        <dbReference type="EMBL" id="SPP28378.1"/>
    </source>
</evidence>
<name>A0A1D2LDU3_BROTH</name>
<dbReference type="AlphaFoldDB" id="A0A1D2LDU3"/>
<organism evidence="9 11">
    <name type="scientific">Brochothrix thermosphacta</name>
    <name type="common">Microbacterium thermosphactum</name>
    <dbReference type="NCBI Taxonomy" id="2756"/>
    <lineage>
        <taxon>Bacteria</taxon>
        <taxon>Bacillati</taxon>
        <taxon>Bacillota</taxon>
        <taxon>Bacilli</taxon>
        <taxon>Bacillales</taxon>
        <taxon>Listeriaceae</taxon>
        <taxon>Brochothrix</taxon>
    </lineage>
</organism>
<dbReference type="NCBIfam" id="TIGR00608">
    <property type="entry name" value="radc"/>
    <property type="match status" value="1"/>
</dbReference>
<gene>
    <name evidence="10" type="primary">ysxA</name>
    <name evidence="10" type="ORF">BTBSAS_20248</name>
    <name evidence="9" type="ORF">CNY62_01280</name>
</gene>
<keyword evidence="4" id="KW-0378">Hydrolase</keyword>
<evidence type="ECO:0000256" key="2">
    <source>
        <dbReference type="ARBA" id="ARBA00022670"/>
    </source>
</evidence>
<dbReference type="InterPro" id="IPR046778">
    <property type="entry name" value="UPF0758_N"/>
</dbReference>
<evidence type="ECO:0000313" key="12">
    <source>
        <dbReference type="Proteomes" id="UP000270190"/>
    </source>
</evidence>
<dbReference type="GO" id="GO:0006508">
    <property type="term" value="P:proteolysis"/>
    <property type="evidence" value="ECO:0007669"/>
    <property type="project" value="UniProtKB-KW"/>
</dbReference>
<dbReference type="EMBL" id="CP023483">
    <property type="protein sequence ID" value="ATF25122.1"/>
    <property type="molecule type" value="Genomic_DNA"/>
</dbReference>
<keyword evidence="2" id="KW-0645">Protease</keyword>
<evidence type="ECO:0000256" key="4">
    <source>
        <dbReference type="ARBA" id="ARBA00022801"/>
    </source>
</evidence>
<dbReference type="PANTHER" id="PTHR30471:SF3">
    <property type="entry name" value="UPF0758 PROTEIN YEES-RELATED"/>
    <property type="match status" value="1"/>
</dbReference>
<dbReference type="KEGG" id="bths:CNY62_01280"/>
<dbReference type="GO" id="GO:0046872">
    <property type="term" value="F:metal ion binding"/>
    <property type="evidence" value="ECO:0007669"/>
    <property type="project" value="UniProtKB-KW"/>
</dbReference>
<sequence length="224" mass="24900">MGTQSALVDLPRERLINGGAAELSLQELLMVILQSGTRALPVSELAINVLHNYQELADLHTTTHSELMTINGIGPVKASQILAALEFGRRFAKVPFEIKKVIKTPEDAVGVVMSDMRYLKQEHFVCLYLNSKNHLLKRKTLYIGGVNETMISPREVYLKALQYDAVSFICFHNHPSGDVTPSLADEKATVRLHESGLLLGIRMIDHIIIGDGKFYSMKRAGVFV</sequence>
<dbReference type="InterPro" id="IPR020891">
    <property type="entry name" value="UPF0758_CS"/>
</dbReference>
<dbReference type="STRING" id="2756.BFR44_02240"/>
<dbReference type="NCBIfam" id="NF000642">
    <property type="entry name" value="PRK00024.1"/>
    <property type="match status" value="1"/>
</dbReference>
<keyword evidence="5" id="KW-0862">Zinc</keyword>
<evidence type="ECO:0000313" key="9">
    <source>
        <dbReference type="EMBL" id="ATF25122.1"/>
    </source>
</evidence>
<comment type="similarity">
    <text evidence="1 7">Belongs to the UPF0758 family.</text>
</comment>